<dbReference type="InterPro" id="IPR036388">
    <property type="entry name" value="WH-like_DNA-bd_sf"/>
</dbReference>
<dbReference type="PRINTS" id="PR00039">
    <property type="entry name" value="HTHLYSR"/>
</dbReference>
<proteinExistence type="inferred from homology"/>
<dbReference type="EMBL" id="JAZHRV010000001">
    <property type="protein sequence ID" value="MEH2552746.1"/>
    <property type="molecule type" value="Genomic_DNA"/>
</dbReference>
<accession>A0ABU8B2J2</accession>
<dbReference type="PANTHER" id="PTHR30537">
    <property type="entry name" value="HTH-TYPE TRANSCRIPTIONAL REGULATOR"/>
    <property type="match status" value="1"/>
</dbReference>
<comment type="similarity">
    <text evidence="2">Belongs to the LysR transcriptional regulatory family.</text>
</comment>
<organism evidence="7 8">
    <name type="scientific">Bradyrhizobium algeriense</name>
    <dbReference type="NCBI Taxonomy" id="634784"/>
    <lineage>
        <taxon>Bacteria</taxon>
        <taxon>Pseudomonadati</taxon>
        <taxon>Pseudomonadota</taxon>
        <taxon>Alphaproteobacteria</taxon>
        <taxon>Hyphomicrobiales</taxon>
        <taxon>Nitrobacteraceae</taxon>
        <taxon>Bradyrhizobium</taxon>
    </lineage>
</organism>
<evidence type="ECO:0000256" key="5">
    <source>
        <dbReference type="ARBA" id="ARBA00023163"/>
    </source>
</evidence>
<keyword evidence="8" id="KW-1185">Reference proteome</keyword>
<dbReference type="Pfam" id="PF03466">
    <property type="entry name" value="LysR_substrate"/>
    <property type="match status" value="1"/>
</dbReference>
<keyword evidence="5" id="KW-0804">Transcription</keyword>
<dbReference type="InterPro" id="IPR005119">
    <property type="entry name" value="LysR_subst-bd"/>
</dbReference>
<gene>
    <name evidence="7" type="ORF">V1286_000275</name>
</gene>
<name>A0ABU8B2J2_9BRAD</name>
<comment type="caution">
    <text evidence="7">The sequence shown here is derived from an EMBL/GenBank/DDBJ whole genome shotgun (WGS) entry which is preliminary data.</text>
</comment>
<dbReference type="SUPFAM" id="SSF53850">
    <property type="entry name" value="Periplasmic binding protein-like II"/>
    <property type="match status" value="1"/>
</dbReference>
<dbReference type="Proteomes" id="UP001364224">
    <property type="component" value="Unassembled WGS sequence"/>
</dbReference>
<dbReference type="RefSeq" id="WP_334477093.1">
    <property type="nucleotide sequence ID" value="NZ_JAZHRV010000001.1"/>
</dbReference>
<evidence type="ECO:0000256" key="3">
    <source>
        <dbReference type="ARBA" id="ARBA00023015"/>
    </source>
</evidence>
<evidence type="ECO:0000256" key="1">
    <source>
        <dbReference type="ARBA" id="ARBA00003502"/>
    </source>
</evidence>
<dbReference type="Gene3D" id="3.40.190.10">
    <property type="entry name" value="Periplasmic binding protein-like II"/>
    <property type="match status" value="2"/>
</dbReference>
<feature type="domain" description="HTH lysR-type" evidence="6">
    <location>
        <begin position="5"/>
        <end position="62"/>
    </location>
</feature>
<comment type="function">
    <text evidence="1">NodD regulates the expression of the nodABCFE genes which encode other nodulation proteins. NodD is also a negative regulator of its own expression. Binds flavonoids as inducers.</text>
</comment>
<protein>
    <submittedName>
        <fullName evidence="7">LysR family glycine cleavage system transcriptional activator</fullName>
    </submittedName>
</protein>
<keyword evidence="3" id="KW-0805">Transcription regulation</keyword>
<evidence type="ECO:0000259" key="6">
    <source>
        <dbReference type="PROSITE" id="PS50931"/>
    </source>
</evidence>
<dbReference type="InterPro" id="IPR036390">
    <property type="entry name" value="WH_DNA-bd_sf"/>
</dbReference>
<evidence type="ECO:0000313" key="8">
    <source>
        <dbReference type="Proteomes" id="UP001364224"/>
    </source>
</evidence>
<evidence type="ECO:0000256" key="2">
    <source>
        <dbReference type="ARBA" id="ARBA00009437"/>
    </source>
</evidence>
<dbReference type="Gene3D" id="1.10.10.10">
    <property type="entry name" value="Winged helix-like DNA-binding domain superfamily/Winged helix DNA-binding domain"/>
    <property type="match status" value="1"/>
</dbReference>
<dbReference type="InterPro" id="IPR000847">
    <property type="entry name" value="LysR_HTH_N"/>
</dbReference>
<dbReference type="PANTHER" id="PTHR30537:SF79">
    <property type="entry name" value="TRANSCRIPTIONAL REGULATOR-RELATED"/>
    <property type="match status" value="1"/>
</dbReference>
<keyword evidence="4" id="KW-0238">DNA-binding</keyword>
<dbReference type="PROSITE" id="PS50931">
    <property type="entry name" value="HTH_LYSR"/>
    <property type="match status" value="1"/>
</dbReference>
<evidence type="ECO:0000313" key="7">
    <source>
        <dbReference type="EMBL" id="MEH2552746.1"/>
    </source>
</evidence>
<evidence type="ECO:0000256" key="4">
    <source>
        <dbReference type="ARBA" id="ARBA00023125"/>
    </source>
</evidence>
<dbReference type="Pfam" id="PF00126">
    <property type="entry name" value="HTH_1"/>
    <property type="match status" value="1"/>
</dbReference>
<dbReference type="SUPFAM" id="SSF46785">
    <property type="entry name" value="Winged helix' DNA-binding domain"/>
    <property type="match status" value="1"/>
</dbReference>
<dbReference type="InterPro" id="IPR058163">
    <property type="entry name" value="LysR-type_TF_proteobact-type"/>
</dbReference>
<sequence length="307" mass="33132">MRALPPFDGLIAFDAALRHRSMTLAAGELGLTQSAISHRLKKLEAFVGAPLLNRTGVGLLPTPAGMTLAEGLGRMLDEMAELRARSRATVQPATLKIGLGSALADYWLVRRLPAFASAHPNVAIELFIIESDVQARALDLDVQIRWLPKAGARATSTQRLLFDEMVFPVAIPSLLPRGRPLKDPGALGTLPILHKSYVGRNDGAEWSWPVWFERLGITAPVPAGLRFDNLGTAIAAALQGSGVVVGRSLLVHDALAERRLCRVVSSSRDMASSKAHIIRWPAALANDKRVALFVAWIAKEAAKTSLR</sequence>
<reference evidence="7 8" key="1">
    <citation type="submission" date="2024-02" db="EMBL/GenBank/DDBJ databases">
        <title>Adaptive strategies in a cosmopolitan and abundant soil bacterium.</title>
        <authorList>
            <person name="Carini P."/>
        </authorList>
    </citation>
    <scope>NUCLEOTIDE SEQUENCE [LARGE SCALE GENOMIC DNA]</scope>
    <source>
        <strain evidence="7 8">AZCC 1608</strain>
    </source>
</reference>